<protein>
    <submittedName>
        <fullName evidence="1">Uncharacterized protein</fullName>
    </submittedName>
</protein>
<comment type="caution">
    <text evidence="1">The sequence shown here is derived from an EMBL/GenBank/DDBJ whole genome shotgun (WGS) entry which is preliminary data.</text>
</comment>
<dbReference type="EMBL" id="BQXU01000007">
    <property type="protein sequence ID" value="GKT43647.1"/>
    <property type="molecule type" value="Genomic_DNA"/>
</dbReference>
<evidence type="ECO:0000313" key="2">
    <source>
        <dbReference type="Proteomes" id="UP001055115"/>
    </source>
</evidence>
<dbReference type="Proteomes" id="UP001055115">
    <property type="component" value="Unassembled WGS sequence"/>
</dbReference>
<sequence>MPGPARTLPPALSSEGEANEIRPHMTNSDQHGRSSTGVHQTARVALYNKRRQPGCPARTARAEINSSASAYHINGFAISDADETAEWEDFIEASEPPLNCFQFVRRVDLNGTAAGRSLITIMLGQSSLCTKDEDAAAREA</sequence>
<keyword evidence="2" id="KW-1185">Reference proteome</keyword>
<accession>A0AA37LGE2</accession>
<reference evidence="1 2" key="1">
    <citation type="submission" date="2022-03" db="EMBL/GenBank/DDBJ databases">
        <title>Genome data of Colletotrichum spp.</title>
        <authorList>
            <person name="Utami Y.D."/>
            <person name="Hiruma K."/>
        </authorList>
    </citation>
    <scope>NUCLEOTIDE SEQUENCE [LARGE SCALE GENOMIC DNA]</scope>
    <source>
        <strain evidence="1 2">MAFF 239500</strain>
    </source>
</reference>
<proteinExistence type="predicted"/>
<name>A0AA37LGE2_9PEZI</name>
<gene>
    <name evidence="1" type="ORF">ColSpa_03828</name>
</gene>
<organism evidence="1 2">
    <name type="scientific">Colletotrichum spaethianum</name>
    <dbReference type="NCBI Taxonomy" id="700344"/>
    <lineage>
        <taxon>Eukaryota</taxon>
        <taxon>Fungi</taxon>
        <taxon>Dikarya</taxon>
        <taxon>Ascomycota</taxon>
        <taxon>Pezizomycotina</taxon>
        <taxon>Sordariomycetes</taxon>
        <taxon>Hypocreomycetidae</taxon>
        <taxon>Glomerellales</taxon>
        <taxon>Glomerellaceae</taxon>
        <taxon>Colletotrichum</taxon>
        <taxon>Colletotrichum spaethianum species complex</taxon>
    </lineage>
</organism>
<dbReference type="AlphaFoldDB" id="A0AA37LGE2"/>
<dbReference type="RefSeq" id="XP_049125997.1">
    <property type="nucleotide sequence ID" value="XM_049270040.1"/>
</dbReference>
<dbReference type="GeneID" id="73324630"/>
<evidence type="ECO:0000313" key="1">
    <source>
        <dbReference type="EMBL" id="GKT43647.1"/>
    </source>
</evidence>